<feature type="compositionally biased region" description="Basic and acidic residues" evidence="7">
    <location>
        <begin position="635"/>
        <end position="647"/>
    </location>
</feature>
<feature type="transmembrane region" description="Helical" evidence="6">
    <location>
        <begin position="384"/>
        <end position="415"/>
    </location>
</feature>
<evidence type="ECO:0000313" key="9">
    <source>
        <dbReference type="Proteomes" id="UP000002494"/>
    </source>
</evidence>
<keyword evidence="4 6" id="KW-1133">Transmembrane helix</keyword>
<reference evidence="8" key="3">
    <citation type="submission" date="2025-09" db="UniProtKB">
        <authorList>
            <consortium name="Ensembl"/>
        </authorList>
    </citation>
    <scope>IDENTIFICATION</scope>
    <source>
        <strain evidence="8">Brown Norway</strain>
    </source>
</reference>
<reference evidence="8" key="2">
    <citation type="submission" date="2025-08" db="UniProtKB">
        <authorList>
            <consortium name="Ensembl"/>
        </authorList>
    </citation>
    <scope>IDENTIFICATION</scope>
    <source>
        <strain evidence="8">Brown Norway</strain>
    </source>
</reference>
<dbReference type="Ensembl" id="ENSRNOT00000097567.2">
    <property type="protein sequence ID" value="ENSRNOP00000089361.1"/>
    <property type="gene ID" value="ENSRNOG00000055089.3"/>
</dbReference>
<dbReference type="PANTHER" id="PTHR12385">
    <property type="entry name" value="CHOLINE TRANSPORTER-LIKE (SLC FAMILY 44)"/>
    <property type="match status" value="1"/>
</dbReference>
<feature type="transmembrane region" description="Helical" evidence="6">
    <location>
        <begin position="341"/>
        <end position="364"/>
    </location>
</feature>
<evidence type="ECO:0007829" key="11">
    <source>
        <dbReference type="PeptideAtlas" id="A0A8I6A810"/>
    </source>
</evidence>
<evidence type="ECO:0000256" key="2">
    <source>
        <dbReference type="ARBA" id="ARBA00007168"/>
    </source>
</evidence>
<evidence type="ECO:0000256" key="4">
    <source>
        <dbReference type="ARBA" id="ARBA00022989"/>
    </source>
</evidence>
<proteinExistence type="evidence at protein level"/>
<keyword evidence="3 6" id="KW-0812">Transmembrane</keyword>
<feature type="transmembrane region" description="Helical" evidence="6">
    <location>
        <begin position="564"/>
        <end position="586"/>
    </location>
</feature>
<dbReference type="InterPro" id="IPR007603">
    <property type="entry name" value="Choline_transptr-like"/>
</dbReference>
<keyword evidence="5 6" id="KW-0472">Membrane</keyword>
<keyword evidence="9" id="KW-1185">Reference proteome</keyword>
<evidence type="ECO:0000256" key="7">
    <source>
        <dbReference type="SAM" id="MobiDB-lite"/>
    </source>
</evidence>
<evidence type="ECO:0000256" key="5">
    <source>
        <dbReference type="ARBA" id="ARBA00023136"/>
    </source>
</evidence>
<feature type="region of interest" description="Disordered" evidence="7">
    <location>
        <begin position="635"/>
        <end position="664"/>
    </location>
</feature>
<gene>
    <name evidence="8 10" type="primary">Slc44a1</name>
</gene>
<accession>A0A8I6A810</accession>
<comment type="similarity">
    <text evidence="2 6">Belongs to the CTL (choline transporter-like) family.</text>
</comment>
<dbReference type="GO" id="GO:0005886">
    <property type="term" value="C:plasma membrane"/>
    <property type="evidence" value="ECO:0007669"/>
    <property type="project" value="UniProtKB-SubCell"/>
</dbReference>
<feature type="transmembrane region" description="Helical" evidence="6">
    <location>
        <begin position="313"/>
        <end position="334"/>
    </location>
</feature>
<comment type="function">
    <text evidence="6">Choline transporter.</text>
</comment>
<dbReference type="Proteomes" id="UP000002494">
    <property type="component" value="Chromosome 5"/>
</dbReference>
<keyword evidence="11" id="KW-1267">Proteomics identification</keyword>
<evidence type="ECO:0000313" key="8">
    <source>
        <dbReference type="Ensembl" id="ENSRNOP00000089361.1"/>
    </source>
</evidence>
<feature type="transmembrane region" description="Helical" evidence="6">
    <location>
        <begin position="288"/>
        <end position="307"/>
    </location>
</feature>
<reference evidence="8" key="1">
    <citation type="submission" date="2024-01" db="EMBL/GenBank/DDBJ databases">
        <title>GRCr8: a new rat reference genome assembly contstructed from accurate long reads and long range scaffolding.</title>
        <authorList>
            <person name="Doris P.A."/>
            <person name="Kalbfleisch T."/>
            <person name="Li K."/>
            <person name="Howe K."/>
            <person name="Wood J."/>
        </authorList>
    </citation>
    <scope>NUCLEOTIDE SEQUENCE [LARGE SCALE GENOMIC DNA]</scope>
    <source>
        <strain evidence="8">Brown Norway</strain>
    </source>
</reference>
<feature type="transmembrane region" description="Helical" evidence="6">
    <location>
        <begin position="213"/>
        <end position="232"/>
    </location>
</feature>
<feature type="transmembrane region" description="Helical" evidence="6">
    <location>
        <begin position="28"/>
        <end position="50"/>
    </location>
</feature>
<feature type="transmembrane region" description="Helical" evidence="6">
    <location>
        <begin position="238"/>
        <end position="262"/>
    </location>
</feature>
<sequence>LGCISSSRPTWSSKREWKPLEDRSCTDIPWLLLFVLFCIGMGFICGFSVATGAAARLVSGYDSYGNICGQRNAKLEAIANSGLDHTHRKYVFFLDPCNLDLINRKIKSMALCVAACPRQELKTLSDVQKFAEINGSALCSYNIKPSEYTLTAKSSAFCPKLPVPASAPIPFFHRCAPVNISCYAKFAEALITFVSDNSVLHRLISGVMTSKEIILGLCLLSLVLSMILMVIIRYISRVLVWILTILVILGSLGGTGVLWWLYAKQRRSPKETVIPEQLQIAEDNLRALLIYAISATVFTVILFLIMLVMRKRVALTIALFHVAGKVFIHLPLLVFQPFWTFFALVLFWAYWIMTLLFLGTTGSAVQNEQGFVEYKISGPLQYMWWYHVVGLIWISEFILACQQMTVAGAVVTYYFTRDKRNLPFTPILASVNRLIRYHLGTVAKGSFIITLVKIPRMILMYIHSQLKGKENACARCMLKSCICCLWCLEKCLSYLNQNAYTATAINSTNFCTSAKDAFVILVENALRVAAINTVGDFMLFLGKVLIVCSTGLAGIMLLNYQQDYTVWVLPLIIVCLFAFLVAHCFLSIYEMVVDVLFLCFAIDTKYNDGSPGREFYMDKVLMEFVENSRKAMKEAGKGGAADARELKPMVGASAQGPGRPLASK</sequence>
<organism evidence="8 9">
    <name type="scientific">Rattus norvegicus</name>
    <name type="common">Rat</name>
    <dbReference type="NCBI Taxonomy" id="10116"/>
    <lineage>
        <taxon>Eukaryota</taxon>
        <taxon>Metazoa</taxon>
        <taxon>Chordata</taxon>
        <taxon>Craniata</taxon>
        <taxon>Vertebrata</taxon>
        <taxon>Euteleostomi</taxon>
        <taxon>Mammalia</taxon>
        <taxon>Eutheria</taxon>
        <taxon>Euarchontoglires</taxon>
        <taxon>Glires</taxon>
        <taxon>Rodentia</taxon>
        <taxon>Myomorpha</taxon>
        <taxon>Muroidea</taxon>
        <taxon>Muridae</taxon>
        <taxon>Murinae</taxon>
        <taxon>Rattus</taxon>
    </lineage>
</organism>
<feature type="transmembrane region" description="Helical" evidence="6">
    <location>
        <begin position="537"/>
        <end position="558"/>
    </location>
</feature>
<dbReference type="Pfam" id="PF04515">
    <property type="entry name" value="Choline_transpo"/>
    <property type="match status" value="1"/>
</dbReference>
<name>A0A8I6A810_RAT</name>
<dbReference type="RGD" id="621426">
    <property type="gene designation" value="Slc44a1"/>
</dbReference>
<evidence type="ECO:0000313" key="10">
    <source>
        <dbReference type="RGD" id="621426"/>
    </source>
</evidence>
<evidence type="ECO:0000256" key="1">
    <source>
        <dbReference type="ARBA" id="ARBA00004141"/>
    </source>
</evidence>
<dbReference type="GO" id="GO:0015101">
    <property type="term" value="F:organic cation transmembrane transporter activity"/>
    <property type="evidence" value="ECO:0007669"/>
    <property type="project" value="UniProtKB-ARBA"/>
</dbReference>
<protein>
    <recommendedName>
        <fullName evidence="6">Choline transporter-like protein</fullName>
    </recommendedName>
</protein>
<evidence type="ECO:0000256" key="6">
    <source>
        <dbReference type="RuleBase" id="RU368066"/>
    </source>
</evidence>
<comment type="subcellular location">
    <subcellularLocation>
        <location evidence="6">Cell membrane</location>
        <topology evidence="6">Multi-pass membrane protein</topology>
    </subcellularLocation>
    <subcellularLocation>
        <location evidence="1">Membrane</location>
        <topology evidence="1">Multi-pass membrane protein</topology>
    </subcellularLocation>
</comment>
<dbReference type="GeneTree" id="ENSGT00940000157174"/>
<evidence type="ECO:0000256" key="3">
    <source>
        <dbReference type="ARBA" id="ARBA00022692"/>
    </source>
</evidence>
<dbReference type="AlphaFoldDB" id="A0A8I6A810"/>
<dbReference type="PANTHER" id="PTHR12385:SF56">
    <property type="entry name" value="CHOLINE TRANSPORTER-LIKE PROTEIN 1"/>
    <property type="match status" value="1"/>
</dbReference>